<comment type="caution">
    <text evidence="5">The sequence shown here is derived from an EMBL/GenBank/DDBJ whole genome shotgun (WGS) entry which is preliminary data.</text>
</comment>
<organism evidence="5 6">
    <name type="scientific">Roseivivax marinus</name>
    <dbReference type="NCBI Taxonomy" id="1379903"/>
    <lineage>
        <taxon>Bacteria</taxon>
        <taxon>Pseudomonadati</taxon>
        <taxon>Pseudomonadota</taxon>
        <taxon>Alphaproteobacteria</taxon>
        <taxon>Rhodobacterales</taxon>
        <taxon>Roseobacteraceae</taxon>
        <taxon>Roseivivax</taxon>
    </lineage>
</organism>
<dbReference type="eggNOG" id="COG1802">
    <property type="taxonomic scope" value="Bacteria"/>
</dbReference>
<dbReference type="Proteomes" id="UP000019063">
    <property type="component" value="Unassembled WGS sequence"/>
</dbReference>
<dbReference type="PRINTS" id="PR00035">
    <property type="entry name" value="HTHGNTR"/>
</dbReference>
<keyword evidence="6" id="KW-1185">Reference proteome</keyword>
<sequence length="228" mass="25402">MPDDARRPAAEPGRLSAEERFRKLYAELRGRICLLDYPPGTKLGEEALAAEFGVSRTPVRRVLARLSDEGLVEARHGVGTIVTDVDARELSDVYALRMELAQLAGTLSPRPVTAAIRAEARDFVDRSETLVARPEPRDFATLNMDFFDFGLRLCGNAALAETSERLYYQTARIWLQTIPRLDLRREATAFAQEIRQVAAALDADDPSAAALVRRAHISMSYRRLTTEA</sequence>
<dbReference type="InterPro" id="IPR036390">
    <property type="entry name" value="WH_DNA-bd_sf"/>
</dbReference>
<dbReference type="Pfam" id="PF00392">
    <property type="entry name" value="GntR"/>
    <property type="match status" value="1"/>
</dbReference>
<dbReference type="InterPro" id="IPR000524">
    <property type="entry name" value="Tscrpt_reg_HTH_GntR"/>
</dbReference>
<dbReference type="Gene3D" id="1.20.120.530">
    <property type="entry name" value="GntR ligand-binding domain-like"/>
    <property type="match status" value="1"/>
</dbReference>
<feature type="domain" description="HTH gntR-type" evidence="4">
    <location>
        <begin position="18"/>
        <end position="85"/>
    </location>
</feature>
<dbReference type="Pfam" id="PF07729">
    <property type="entry name" value="FCD"/>
    <property type="match status" value="1"/>
</dbReference>
<dbReference type="RefSeq" id="WP_051487752.1">
    <property type="nucleotide sequence ID" value="NZ_AQQW01000007.1"/>
</dbReference>
<evidence type="ECO:0000256" key="1">
    <source>
        <dbReference type="ARBA" id="ARBA00023015"/>
    </source>
</evidence>
<reference evidence="5 6" key="1">
    <citation type="journal article" date="2014" name="Antonie Van Leeuwenhoek">
        <title>Roseivivax atlanticus sp. nov., isolated from surface seawater of the Atlantic Ocean.</title>
        <authorList>
            <person name="Li G."/>
            <person name="Lai Q."/>
            <person name="Liu X."/>
            <person name="Sun F."/>
            <person name="Shao Z."/>
        </authorList>
    </citation>
    <scope>NUCLEOTIDE SEQUENCE [LARGE SCALE GENOMIC DNA]</scope>
    <source>
        <strain evidence="5 6">22II-s10s</strain>
    </source>
</reference>
<evidence type="ECO:0000259" key="4">
    <source>
        <dbReference type="PROSITE" id="PS50949"/>
    </source>
</evidence>
<accession>W4HK66</accession>
<dbReference type="EMBL" id="AQQW01000007">
    <property type="protein sequence ID" value="ETW12365.1"/>
    <property type="molecule type" value="Genomic_DNA"/>
</dbReference>
<keyword evidence="2" id="KW-0238">DNA-binding</keyword>
<dbReference type="PATRIC" id="fig|1317118.6.peg.2566"/>
<name>W4HK66_9RHOB</name>
<proteinExistence type="predicted"/>
<evidence type="ECO:0000313" key="5">
    <source>
        <dbReference type="EMBL" id="ETW12365.1"/>
    </source>
</evidence>
<dbReference type="STRING" id="1379903.ATO8_12471"/>
<dbReference type="SUPFAM" id="SSF46785">
    <property type="entry name" value="Winged helix' DNA-binding domain"/>
    <property type="match status" value="1"/>
</dbReference>
<dbReference type="CDD" id="cd07377">
    <property type="entry name" value="WHTH_GntR"/>
    <property type="match status" value="1"/>
</dbReference>
<evidence type="ECO:0000256" key="3">
    <source>
        <dbReference type="ARBA" id="ARBA00023163"/>
    </source>
</evidence>
<dbReference type="GO" id="GO:0003677">
    <property type="term" value="F:DNA binding"/>
    <property type="evidence" value="ECO:0007669"/>
    <property type="project" value="UniProtKB-KW"/>
</dbReference>
<keyword evidence="1" id="KW-0805">Transcription regulation</keyword>
<dbReference type="GO" id="GO:0003700">
    <property type="term" value="F:DNA-binding transcription factor activity"/>
    <property type="evidence" value="ECO:0007669"/>
    <property type="project" value="InterPro"/>
</dbReference>
<dbReference type="PROSITE" id="PS50949">
    <property type="entry name" value="HTH_GNTR"/>
    <property type="match status" value="1"/>
</dbReference>
<dbReference type="Gene3D" id="1.10.10.10">
    <property type="entry name" value="Winged helix-like DNA-binding domain superfamily/Winged helix DNA-binding domain"/>
    <property type="match status" value="1"/>
</dbReference>
<dbReference type="SMART" id="SM00345">
    <property type="entry name" value="HTH_GNTR"/>
    <property type="match status" value="1"/>
</dbReference>
<dbReference type="InterPro" id="IPR008920">
    <property type="entry name" value="TF_FadR/GntR_C"/>
</dbReference>
<keyword evidence="3" id="KW-0804">Transcription</keyword>
<dbReference type="AlphaFoldDB" id="W4HK66"/>
<dbReference type="SUPFAM" id="SSF48008">
    <property type="entry name" value="GntR ligand-binding domain-like"/>
    <property type="match status" value="1"/>
</dbReference>
<dbReference type="PANTHER" id="PTHR43537:SF5">
    <property type="entry name" value="UXU OPERON TRANSCRIPTIONAL REGULATOR"/>
    <property type="match status" value="1"/>
</dbReference>
<dbReference type="InterPro" id="IPR011711">
    <property type="entry name" value="GntR_C"/>
</dbReference>
<dbReference type="PANTHER" id="PTHR43537">
    <property type="entry name" value="TRANSCRIPTIONAL REGULATOR, GNTR FAMILY"/>
    <property type="match status" value="1"/>
</dbReference>
<evidence type="ECO:0000313" key="6">
    <source>
        <dbReference type="Proteomes" id="UP000019063"/>
    </source>
</evidence>
<dbReference type="InterPro" id="IPR036388">
    <property type="entry name" value="WH-like_DNA-bd_sf"/>
</dbReference>
<gene>
    <name evidence="5" type="ORF">ATO8_12471</name>
</gene>
<evidence type="ECO:0000256" key="2">
    <source>
        <dbReference type="ARBA" id="ARBA00023125"/>
    </source>
</evidence>
<protein>
    <submittedName>
        <fullName evidence="5">GntR family transcriptional regulator</fullName>
    </submittedName>
</protein>